<organism evidence="5 6">
    <name type="scientific">Gossypium stocksii</name>
    <dbReference type="NCBI Taxonomy" id="47602"/>
    <lineage>
        <taxon>Eukaryota</taxon>
        <taxon>Viridiplantae</taxon>
        <taxon>Streptophyta</taxon>
        <taxon>Embryophyta</taxon>
        <taxon>Tracheophyta</taxon>
        <taxon>Spermatophyta</taxon>
        <taxon>Magnoliopsida</taxon>
        <taxon>eudicotyledons</taxon>
        <taxon>Gunneridae</taxon>
        <taxon>Pentapetalae</taxon>
        <taxon>rosids</taxon>
        <taxon>malvids</taxon>
        <taxon>Malvales</taxon>
        <taxon>Malvaceae</taxon>
        <taxon>Malvoideae</taxon>
        <taxon>Gossypium</taxon>
    </lineage>
</organism>
<dbReference type="OrthoDB" id="406505at2759"/>
<dbReference type="PANTHER" id="PTHR33191:SF77">
    <property type="entry name" value="RIPENING-RELATED PROTEIN 1"/>
    <property type="match status" value="1"/>
</dbReference>
<gene>
    <name evidence="5" type="ORF">J1N35_028607</name>
</gene>
<evidence type="ECO:0000313" key="5">
    <source>
        <dbReference type="EMBL" id="KAH1063620.1"/>
    </source>
</evidence>
<dbReference type="AlphaFoldDB" id="A0A9D3UWP1"/>
<reference evidence="5 6" key="1">
    <citation type="journal article" date="2021" name="Plant Biotechnol. J.">
        <title>Multi-omics assisted identification of the key and species-specific regulatory components of drought-tolerant mechanisms in Gossypium stocksii.</title>
        <authorList>
            <person name="Yu D."/>
            <person name="Ke L."/>
            <person name="Zhang D."/>
            <person name="Wu Y."/>
            <person name="Sun Y."/>
            <person name="Mei J."/>
            <person name="Sun J."/>
            <person name="Sun Y."/>
        </authorList>
    </citation>
    <scope>NUCLEOTIDE SEQUENCE [LARGE SCALE GENOMIC DNA]</scope>
    <source>
        <strain evidence="6">cv. E1</strain>
        <tissue evidence="5">Leaf</tissue>
    </source>
</reference>
<evidence type="ECO:0000256" key="3">
    <source>
        <dbReference type="ARBA" id="ARBA00022729"/>
    </source>
</evidence>
<sequence>MNEKVKVWHGKSVKSDGEQSIESRFCKPNGKIRAKKPPSIQCTIEDGPKLLQRRQDGLIRKVFQVYRYTYGNGNFIKVKVVNECDSTIGCDAKDGYYPPYRSNIAVASKAVWKALDVPLNQ</sequence>
<dbReference type="Proteomes" id="UP000828251">
    <property type="component" value="Unassembled WGS sequence"/>
</dbReference>
<proteinExistence type="predicted"/>
<evidence type="ECO:0000256" key="2">
    <source>
        <dbReference type="ARBA" id="ARBA00022525"/>
    </source>
</evidence>
<accession>A0A9D3UWP1</accession>
<evidence type="ECO:0000256" key="1">
    <source>
        <dbReference type="ARBA" id="ARBA00004613"/>
    </source>
</evidence>
<evidence type="ECO:0000313" key="6">
    <source>
        <dbReference type="Proteomes" id="UP000828251"/>
    </source>
</evidence>
<dbReference type="GO" id="GO:0005576">
    <property type="term" value="C:extracellular region"/>
    <property type="evidence" value="ECO:0007669"/>
    <property type="project" value="UniProtKB-SubCell"/>
</dbReference>
<comment type="caution">
    <text evidence="5">The sequence shown here is derived from an EMBL/GenBank/DDBJ whole genome shotgun (WGS) entry which is preliminary data.</text>
</comment>
<keyword evidence="3" id="KW-0732">Signal</keyword>
<keyword evidence="6" id="KW-1185">Reference proteome</keyword>
<name>A0A9D3UWP1_9ROSI</name>
<evidence type="ECO:0000256" key="4">
    <source>
        <dbReference type="SAM" id="MobiDB-lite"/>
    </source>
</evidence>
<dbReference type="PANTHER" id="PTHR33191">
    <property type="entry name" value="RIPENING-RELATED PROTEIN 2-RELATED"/>
    <property type="match status" value="1"/>
</dbReference>
<protein>
    <submittedName>
        <fullName evidence="5">Uncharacterized protein</fullName>
    </submittedName>
</protein>
<dbReference type="EMBL" id="JAIQCV010000009">
    <property type="protein sequence ID" value="KAH1063620.1"/>
    <property type="molecule type" value="Genomic_DNA"/>
</dbReference>
<dbReference type="Pfam" id="PF24300">
    <property type="entry name" value="KWL1"/>
    <property type="match status" value="1"/>
</dbReference>
<keyword evidence="2" id="KW-0964">Secreted</keyword>
<feature type="region of interest" description="Disordered" evidence="4">
    <location>
        <begin position="1"/>
        <end position="21"/>
    </location>
</feature>
<comment type="subcellular location">
    <subcellularLocation>
        <location evidence="1">Secreted</location>
    </subcellularLocation>
</comment>
<dbReference type="InterPro" id="IPR039271">
    <property type="entry name" value="Kiwellin-like"/>
</dbReference>